<dbReference type="Proteomes" id="UP000008080">
    <property type="component" value="Chromosome"/>
</dbReference>
<evidence type="ECO:0000256" key="1">
    <source>
        <dbReference type="SAM" id="Phobius"/>
    </source>
</evidence>
<gene>
    <name evidence="2" type="ordered locus">Bd3772</name>
</gene>
<accession>Q6MGZ3</accession>
<dbReference type="STRING" id="264462.Bd3772"/>
<keyword evidence="1" id="KW-0472">Membrane</keyword>
<evidence type="ECO:0000313" key="2">
    <source>
        <dbReference type="EMBL" id="CAE81134.1"/>
    </source>
</evidence>
<proteinExistence type="predicted"/>
<dbReference type="HOGENOM" id="CLU_658362_0_0_7"/>
<name>Q6MGZ3_BDEBA</name>
<keyword evidence="1" id="KW-1133">Transmembrane helix</keyword>
<keyword evidence="1" id="KW-0812">Transmembrane</keyword>
<sequence>MKKTAVFRQYAEKRYVSLGTGEYSMKVRFKKATWRAVGGIFASFVLIVSFQNCGKAGFDSDLDSTLDAGLTDAELSAKYGSTTGAKVSAIPFAFDAGFDTITYNSCADTHLRNNPAFFSIKAGAYSTGGIKLTNEFFDYADTNFNPVYPATELTENQYKEYLADSPANNGAVATMAIRVKNSLTDVYTATNKLTLWTDVIPLVAPLTDSLVMDSFAQKNTTANYFPFSPESRVMEAQMNFNSSESLANEYRSTFMTAAILSLTFMPNNGELYEVRSPAATTPVKTAYGKGYSLVFTPAPVSGAAVNNPNNILSSISEYDLQSANGSVKSWNCGRRYAVIRTQDASSLCPAQSYSDISGNATYRSELAVMRRHLRADQWDVNVALKCVVPKGGVSCYKEESINGAPVTEYDLTKECFRENGSYSTTVPNSRCMHWVTVCTRD</sequence>
<dbReference type="eggNOG" id="ENOG5032BVZ">
    <property type="taxonomic scope" value="Bacteria"/>
</dbReference>
<feature type="transmembrane region" description="Helical" evidence="1">
    <location>
        <begin position="32"/>
        <end position="50"/>
    </location>
</feature>
<dbReference type="EMBL" id="BX842656">
    <property type="protein sequence ID" value="CAE81134.1"/>
    <property type="molecule type" value="Genomic_DNA"/>
</dbReference>
<keyword evidence="3" id="KW-1185">Reference proteome</keyword>
<organism evidence="2 3">
    <name type="scientific">Bdellovibrio bacteriovorus (strain ATCC 15356 / DSM 50701 / NCIMB 9529 / HD100)</name>
    <dbReference type="NCBI Taxonomy" id="264462"/>
    <lineage>
        <taxon>Bacteria</taxon>
        <taxon>Pseudomonadati</taxon>
        <taxon>Bdellovibrionota</taxon>
        <taxon>Bdellovibrionia</taxon>
        <taxon>Bdellovibrionales</taxon>
        <taxon>Pseudobdellovibrionaceae</taxon>
        <taxon>Bdellovibrio</taxon>
    </lineage>
</organism>
<protein>
    <submittedName>
        <fullName evidence="2">Uncharacterized protein</fullName>
    </submittedName>
</protein>
<dbReference type="AlphaFoldDB" id="Q6MGZ3"/>
<dbReference type="KEGG" id="bba:Bd3772"/>
<evidence type="ECO:0000313" key="3">
    <source>
        <dbReference type="Proteomes" id="UP000008080"/>
    </source>
</evidence>
<reference evidence="2 3" key="1">
    <citation type="journal article" date="2004" name="Science">
        <title>A predator unmasked: life cycle of Bdellovibrio bacteriovorus from a genomic perspective.</title>
        <authorList>
            <person name="Rendulic S."/>
            <person name="Jagtap P."/>
            <person name="Rosinus A."/>
            <person name="Eppinger M."/>
            <person name="Baar C."/>
            <person name="Lanz C."/>
            <person name="Keller H."/>
            <person name="Lambert C."/>
            <person name="Evans K.J."/>
            <person name="Goesmann A."/>
            <person name="Meyer F."/>
            <person name="Sockett R.E."/>
            <person name="Schuster S.C."/>
        </authorList>
    </citation>
    <scope>NUCLEOTIDE SEQUENCE [LARGE SCALE GENOMIC DNA]</scope>
    <source>
        <strain evidence="3">ATCC 15356 / DSM 50701 / NCIMB 9529 / HD100</strain>
    </source>
</reference>